<comment type="caution">
    <text evidence="2">The sequence shown here is derived from an EMBL/GenBank/DDBJ whole genome shotgun (WGS) entry which is preliminary data.</text>
</comment>
<feature type="non-terminal residue" evidence="2">
    <location>
        <position position="1"/>
    </location>
</feature>
<reference evidence="2" key="1">
    <citation type="submission" date="2021-02" db="EMBL/GenBank/DDBJ databases">
        <authorList>
            <person name="Nowell W R."/>
        </authorList>
    </citation>
    <scope>NUCLEOTIDE SEQUENCE</scope>
</reference>
<dbReference type="AlphaFoldDB" id="A0A8S3GZ27"/>
<protein>
    <submittedName>
        <fullName evidence="2">Uncharacterized protein</fullName>
    </submittedName>
</protein>
<evidence type="ECO:0000313" key="3">
    <source>
        <dbReference type="Proteomes" id="UP000681967"/>
    </source>
</evidence>
<evidence type="ECO:0000313" key="2">
    <source>
        <dbReference type="EMBL" id="CAF5175421.1"/>
    </source>
</evidence>
<accession>A0A8S3GZ27</accession>
<dbReference type="EMBL" id="CAJOBI010018346">
    <property type="protein sequence ID" value="CAF4200001.1"/>
    <property type="molecule type" value="Genomic_DNA"/>
</dbReference>
<sequence length="56" mass="5953">KRATSTYILVGTTENENVTGALSVTLATSLATTAVSTATSTGSTRFERVKIYEIRI</sequence>
<organism evidence="2 3">
    <name type="scientific">Rotaria magnacalcarata</name>
    <dbReference type="NCBI Taxonomy" id="392030"/>
    <lineage>
        <taxon>Eukaryota</taxon>
        <taxon>Metazoa</taxon>
        <taxon>Spiralia</taxon>
        <taxon>Gnathifera</taxon>
        <taxon>Rotifera</taxon>
        <taxon>Eurotatoria</taxon>
        <taxon>Bdelloidea</taxon>
        <taxon>Philodinida</taxon>
        <taxon>Philodinidae</taxon>
        <taxon>Rotaria</taxon>
    </lineage>
</organism>
<dbReference type="EMBL" id="CAJOBH010286128">
    <property type="protein sequence ID" value="CAF5175421.1"/>
    <property type="molecule type" value="Genomic_DNA"/>
</dbReference>
<dbReference type="Proteomes" id="UP000681967">
    <property type="component" value="Unassembled WGS sequence"/>
</dbReference>
<proteinExistence type="predicted"/>
<name>A0A8S3GZ27_9BILA</name>
<evidence type="ECO:0000313" key="1">
    <source>
        <dbReference type="EMBL" id="CAF4200001.1"/>
    </source>
</evidence>
<dbReference type="Proteomes" id="UP000676336">
    <property type="component" value="Unassembled WGS sequence"/>
</dbReference>
<gene>
    <name evidence="2" type="ORF">BYL167_LOCUS78109</name>
    <name evidence="1" type="ORF">SMN809_LOCUS21847</name>
</gene>